<dbReference type="Proteomes" id="UP001438707">
    <property type="component" value="Unassembled WGS sequence"/>
</dbReference>
<dbReference type="AlphaFoldDB" id="A0AAW1R1Y1"/>
<keyword evidence="3" id="KW-1185">Reference proteome</keyword>
<evidence type="ECO:0000256" key="1">
    <source>
        <dbReference type="SAM" id="MobiDB-lite"/>
    </source>
</evidence>
<name>A0AAW1R1Y1_9CHLO</name>
<feature type="compositionally biased region" description="Pro residues" evidence="1">
    <location>
        <begin position="52"/>
        <end position="64"/>
    </location>
</feature>
<proteinExistence type="predicted"/>
<feature type="compositionally biased region" description="Low complexity" evidence="1">
    <location>
        <begin position="41"/>
        <end position="51"/>
    </location>
</feature>
<feature type="region of interest" description="Disordered" evidence="1">
    <location>
        <begin position="21"/>
        <end position="75"/>
    </location>
</feature>
<accession>A0AAW1R1Y1</accession>
<feature type="region of interest" description="Disordered" evidence="1">
    <location>
        <begin position="90"/>
        <end position="119"/>
    </location>
</feature>
<evidence type="ECO:0000313" key="2">
    <source>
        <dbReference type="EMBL" id="KAK9827570.1"/>
    </source>
</evidence>
<protein>
    <submittedName>
        <fullName evidence="2">Uncharacterized protein</fullName>
    </submittedName>
</protein>
<dbReference type="EMBL" id="JALJOS010000018">
    <property type="protein sequence ID" value="KAK9827570.1"/>
    <property type="molecule type" value="Genomic_DNA"/>
</dbReference>
<evidence type="ECO:0000313" key="3">
    <source>
        <dbReference type="Proteomes" id="UP001438707"/>
    </source>
</evidence>
<organism evidence="2 3">
    <name type="scientific">Apatococcus lobatus</name>
    <dbReference type="NCBI Taxonomy" id="904363"/>
    <lineage>
        <taxon>Eukaryota</taxon>
        <taxon>Viridiplantae</taxon>
        <taxon>Chlorophyta</taxon>
        <taxon>core chlorophytes</taxon>
        <taxon>Trebouxiophyceae</taxon>
        <taxon>Chlorellales</taxon>
        <taxon>Chlorellaceae</taxon>
        <taxon>Apatococcus</taxon>
    </lineage>
</organism>
<comment type="caution">
    <text evidence="2">The sequence shown here is derived from an EMBL/GenBank/DDBJ whole genome shotgun (WGS) entry which is preliminary data.</text>
</comment>
<reference evidence="2 3" key="1">
    <citation type="journal article" date="2024" name="Nat. Commun.">
        <title>Phylogenomics reveals the evolutionary origins of lichenization in chlorophyte algae.</title>
        <authorList>
            <person name="Puginier C."/>
            <person name="Libourel C."/>
            <person name="Otte J."/>
            <person name="Skaloud P."/>
            <person name="Haon M."/>
            <person name="Grisel S."/>
            <person name="Petersen M."/>
            <person name="Berrin J.G."/>
            <person name="Delaux P.M."/>
            <person name="Dal Grande F."/>
            <person name="Keller J."/>
        </authorList>
    </citation>
    <scope>NUCLEOTIDE SEQUENCE [LARGE SCALE GENOMIC DNA]</scope>
    <source>
        <strain evidence="2 3">SAG 2145</strain>
    </source>
</reference>
<feature type="region of interest" description="Disordered" evidence="1">
    <location>
        <begin position="141"/>
        <end position="178"/>
    </location>
</feature>
<sequence length="178" mass="19032">MLPLPDLHQRLDQLHSRMRQLPVHSSTSAGQQPQPLPRTPPLLHTPLSAAPPVLPSLPPPPQPVPHAGRGVSLPPDPLAFLLPASLYGKSWASQHGGQPTEAWHQQQRQQQQSVAAAAGPSIRRPAVGQLANENLDQLAQQATGGHIAQRHGNPDLAVVPGNRQQTHALGSARQPKRA</sequence>
<gene>
    <name evidence="2" type="ORF">WJX74_010979</name>
</gene>